<dbReference type="EMBL" id="CADIKK010000005">
    <property type="protein sequence ID" value="CAB3782398.1"/>
    <property type="molecule type" value="Genomic_DNA"/>
</dbReference>
<dbReference type="AlphaFoldDB" id="A0A6S7CKZ2"/>
<gene>
    <name evidence="1" type="ORF">LMG28614_01441</name>
</gene>
<accession>A0A6S7CKZ2</accession>
<proteinExistence type="predicted"/>
<protein>
    <submittedName>
        <fullName evidence="1">Uncharacterized protein</fullName>
    </submittedName>
</protein>
<evidence type="ECO:0000313" key="2">
    <source>
        <dbReference type="Proteomes" id="UP000494365"/>
    </source>
</evidence>
<reference evidence="1 2" key="1">
    <citation type="submission" date="2020-04" db="EMBL/GenBank/DDBJ databases">
        <authorList>
            <person name="De Canck E."/>
        </authorList>
    </citation>
    <scope>NUCLEOTIDE SEQUENCE [LARGE SCALE GENOMIC DNA]</scope>
    <source>
        <strain evidence="1 2">LMG 28614</strain>
    </source>
</reference>
<sequence length="32" mass="3694">MTQLFQYQDDREASSAAKVRALEARLQSPARR</sequence>
<dbReference type="Proteomes" id="UP000494365">
    <property type="component" value="Unassembled WGS sequence"/>
</dbReference>
<name>A0A6S7CKZ2_9BURK</name>
<evidence type="ECO:0000313" key="1">
    <source>
        <dbReference type="EMBL" id="CAB3782398.1"/>
    </source>
</evidence>
<organism evidence="1 2">
    <name type="scientific">Paraburkholderia ultramafica</name>
    <dbReference type="NCBI Taxonomy" id="1544867"/>
    <lineage>
        <taxon>Bacteria</taxon>
        <taxon>Pseudomonadati</taxon>
        <taxon>Pseudomonadota</taxon>
        <taxon>Betaproteobacteria</taxon>
        <taxon>Burkholderiales</taxon>
        <taxon>Burkholderiaceae</taxon>
        <taxon>Paraburkholderia</taxon>
    </lineage>
</organism>
<keyword evidence="2" id="KW-1185">Reference proteome</keyword>